<feature type="compositionally biased region" description="Polar residues" evidence="4">
    <location>
        <begin position="138"/>
        <end position="154"/>
    </location>
</feature>
<dbReference type="AlphaFoldDB" id="G0QZ67"/>
<feature type="region of interest" description="Disordered" evidence="4">
    <location>
        <begin position="135"/>
        <end position="166"/>
    </location>
</feature>
<dbReference type="Gene3D" id="1.25.40.180">
    <property type="match status" value="1"/>
</dbReference>
<dbReference type="GO" id="GO:0003743">
    <property type="term" value="F:translation initiation factor activity"/>
    <property type="evidence" value="ECO:0007669"/>
    <property type="project" value="UniProtKB-KW"/>
</dbReference>
<evidence type="ECO:0000313" key="5">
    <source>
        <dbReference type="EMBL" id="EGR29490.1"/>
    </source>
</evidence>
<evidence type="ECO:0000256" key="2">
    <source>
        <dbReference type="ARBA" id="ARBA00022540"/>
    </source>
</evidence>
<keyword evidence="2" id="KW-0396">Initiation factor</keyword>
<dbReference type="InterPro" id="IPR016024">
    <property type="entry name" value="ARM-type_fold"/>
</dbReference>
<reference evidence="5 6" key="1">
    <citation type="submission" date="2011-07" db="EMBL/GenBank/DDBJ databases">
        <authorList>
            <person name="Coyne R."/>
            <person name="Brami D."/>
            <person name="Johnson J."/>
            <person name="Hostetler J."/>
            <person name="Hannick L."/>
            <person name="Clark T."/>
            <person name="Cassidy-Hanley D."/>
            <person name="Inman J."/>
        </authorList>
    </citation>
    <scope>NUCLEOTIDE SEQUENCE [LARGE SCALE GENOMIC DNA]</scope>
    <source>
        <strain evidence="5 6">G5</strain>
    </source>
</reference>
<feature type="compositionally biased region" description="Low complexity" evidence="4">
    <location>
        <begin position="155"/>
        <end position="164"/>
    </location>
</feature>
<dbReference type="RefSeq" id="XP_004030726.1">
    <property type="nucleotide sequence ID" value="XM_004030678.1"/>
</dbReference>
<dbReference type="PANTHER" id="PTHR23253:SF9">
    <property type="entry name" value="EUKARYOTIC TRANSLATION INITIATION FACTOR 4 GAMMA 2"/>
    <property type="match status" value="1"/>
</dbReference>
<feature type="region of interest" description="Disordered" evidence="4">
    <location>
        <begin position="42"/>
        <end position="62"/>
    </location>
</feature>
<sequence>MAFKIEPQETIKQNEDLKKKQEEEEQKQKKIELEQEILQKQLQEKKKKEEEEQKQKEEKLEQERIRQEIEEQQKKKKQEEEEKKKKIEEKQIKTLTFDLIQYFLTIEPQFELQNNPAHIFDTRIIQFNSRTYTDKIQNKPQNYPNRSSQPRTSYNPNYNKNNGNQQHIRQEGKSNTFVQQNHDIIIERTKEDKDVVEIKMKIKQNAAKFLDHMRQEKLDQNKKQINDIRLWLNILTPSNFEDLKKSLFNYIKEEVLCECIVEGIIEKARTQKLYTGVYANLCKYLILESKFVFKKDENQHNYFKNHLITNIQQTFQGEKSIFEGKMTIKKQKKLEEMNEDEKKQYFDEKKKREMLNLRFIGCLYLNACINHQVMQICIGELINRYVKEYCELSEQQIKNEEVEESHFEDHLEGLILLLDQTGERQCERIKTIKETSKQQQQRQQELNEINLNLINCLQKREYQELNFEKLEYNEYFQFLQWLIQNKKVSPRIDSLTKNLMERKENNWKERISDQANKGPQDQDTIRKEFDEERMKTKLETEEYFKQQQEYQQNNQRYNQRNNQQTIYVQKQPSTSGKQRVQTQQEEFKEVTNAQQKNLSEEDGRNIAKEIWGHLDSQKKFQEDYGIQSAINDFKELTSLFDPVLYGQILIKTVYNCSVQFKENRLSVANEAIKFIKPNEFVQAMNERLNKSKNESADFPLFLTFLSKIFVEFYTKGNASFKDIQVKFKDDFDEDDKEDLVFVFKEFFKECTELIKDQEGFDAEKLLNEQIKFVLEGKDEYYSLFEKDYLKQFKKI</sequence>
<evidence type="ECO:0000313" key="6">
    <source>
        <dbReference type="Proteomes" id="UP000008983"/>
    </source>
</evidence>
<comment type="similarity">
    <text evidence="1">Belongs to the eukaryotic initiation factor 4G family.</text>
</comment>
<dbReference type="GO" id="GO:0004806">
    <property type="term" value="F:triacylglycerol lipase activity"/>
    <property type="evidence" value="ECO:0007669"/>
    <property type="project" value="UniProtKB-EC"/>
</dbReference>
<organism evidence="5 6">
    <name type="scientific">Ichthyophthirius multifiliis</name>
    <name type="common">White spot disease agent</name>
    <name type="synonym">Ich</name>
    <dbReference type="NCBI Taxonomy" id="5932"/>
    <lineage>
        <taxon>Eukaryota</taxon>
        <taxon>Sar</taxon>
        <taxon>Alveolata</taxon>
        <taxon>Ciliophora</taxon>
        <taxon>Intramacronucleata</taxon>
        <taxon>Oligohymenophorea</taxon>
        <taxon>Hymenostomatida</taxon>
        <taxon>Ophryoglenina</taxon>
        <taxon>Ichthyophthirius</taxon>
    </lineage>
</organism>
<dbReference type="OrthoDB" id="514777at2759"/>
<dbReference type="InParanoid" id="G0QZ67"/>
<dbReference type="GeneID" id="14905595"/>
<dbReference type="PANTHER" id="PTHR23253">
    <property type="entry name" value="EUKARYOTIC TRANSLATION INITIATION FACTOR 4 GAMMA"/>
    <property type="match status" value="1"/>
</dbReference>
<gene>
    <name evidence="5" type="ORF">IMG5_154730</name>
</gene>
<dbReference type="SUPFAM" id="SSF48371">
    <property type="entry name" value="ARM repeat"/>
    <property type="match status" value="1"/>
</dbReference>
<accession>G0QZ67</accession>
<protein>
    <submittedName>
        <fullName evidence="5">Mif4g domain protein</fullName>
        <ecNumber evidence="5">3.1.1.3</ecNumber>
        <ecNumber evidence="5">3.1.4.16</ecNumber>
    </submittedName>
</protein>
<dbReference type="GO" id="GO:0008663">
    <property type="term" value="F:2',3'-cyclic-nucleotide 2'-phosphodiesterase activity"/>
    <property type="evidence" value="ECO:0007669"/>
    <property type="project" value="UniProtKB-EC"/>
</dbReference>
<dbReference type="EMBL" id="GL984139">
    <property type="protein sequence ID" value="EGR29490.1"/>
    <property type="molecule type" value="Genomic_DNA"/>
</dbReference>
<evidence type="ECO:0000256" key="1">
    <source>
        <dbReference type="ARBA" id="ARBA00005775"/>
    </source>
</evidence>
<dbReference type="EC" id="3.1.4.16" evidence="5"/>
<evidence type="ECO:0000256" key="4">
    <source>
        <dbReference type="SAM" id="MobiDB-lite"/>
    </source>
</evidence>
<keyword evidence="5" id="KW-0378">Hydrolase</keyword>
<proteinExistence type="inferred from homology"/>
<dbReference type="GO" id="GO:0016281">
    <property type="term" value="C:eukaryotic translation initiation factor 4F complex"/>
    <property type="evidence" value="ECO:0007669"/>
    <property type="project" value="TreeGrafter"/>
</dbReference>
<dbReference type="GO" id="GO:0003729">
    <property type="term" value="F:mRNA binding"/>
    <property type="evidence" value="ECO:0007669"/>
    <property type="project" value="TreeGrafter"/>
</dbReference>
<name>G0QZ67_ICHMU</name>
<dbReference type="eggNOG" id="KOG0401">
    <property type="taxonomic scope" value="Eukaryota"/>
</dbReference>
<evidence type="ECO:0000256" key="3">
    <source>
        <dbReference type="ARBA" id="ARBA00022917"/>
    </source>
</evidence>
<dbReference type="STRING" id="857967.G0QZ67"/>
<dbReference type="EC" id="3.1.1.3" evidence="5"/>
<keyword evidence="3" id="KW-0648">Protein biosynthesis</keyword>
<feature type="region of interest" description="Disordered" evidence="4">
    <location>
        <begin position="1"/>
        <end position="25"/>
    </location>
</feature>
<dbReference type="OMA" id="PFEPTAN"/>
<keyword evidence="6" id="KW-1185">Reference proteome</keyword>
<dbReference type="Proteomes" id="UP000008983">
    <property type="component" value="Unassembled WGS sequence"/>
</dbReference>